<organism evidence="1 2">
    <name type="scientific">Trichinella nativa</name>
    <dbReference type="NCBI Taxonomy" id="6335"/>
    <lineage>
        <taxon>Eukaryota</taxon>
        <taxon>Metazoa</taxon>
        <taxon>Ecdysozoa</taxon>
        <taxon>Nematoda</taxon>
        <taxon>Enoplea</taxon>
        <taxon>Dorylaimia</taxon>
        <taxon>Trichinellida</taxon>
        <taxon>Trichinellidae</taxon>
        <taxon>Trichinella</taxon>
    </lineage>
</organism>
<dbReference type="AlphaFoldDB" id="A0A0V1LJ92"/>
<dbReference type="OrthoDB" id="10306232at2759"/>
<protein>
    <submittedName>
        <fullName evidence="1">Uncharacterized protein</fullName>
    </submittedName>
</protein>
<sequence>MLPLAEEPAVTFHRILLLSPFKFNLYEQSSVAIITFLKRSKEAIFIALNSYAVNLKRFLLYEAA</sequence>
<proteinExistence type="predicted"/>
<accession>A0A0V1LJ92</accession>
<comment type="caution">
    <text evidence="1">The sequence shown here is derived from an EMBL/GenBank/DDBJ whole genome shotgun (WGS) entry which is preliminary data.</text>
</comment>
<dbReference type="EMBL" id="JYDW01000040">
    <property type="protein sequence ID" value="KRZ59555.1"/>
    <property type="molecule type" value="Genomic_DNA"/>
</dbReference>
<evidence type="ECO:0000313" key="1">
    <source>
        <dbReference type="EMBL" id="KRZ59555.1"/>
    </source>
</evidence>
<gene>
    <name evidence="1" type="ORF">T02_14518</name>
</gene>
<reference evidence="1 2" key="1">
    <citation type="submission" date="2015-05" db="EMBL/GenBank/DDBJ databases">
        <title>Evolution of Trichinella species and genotypes.</title>
        <authorList>
            <person name="Korhonen P.K."/>
            <person name="Edoardo P."/>
            <person name="Giuseppe L.R."/>
            <person name="Gasser R.B."/>
        </authorList>
    </citation>
    <scope>NUCLEOTIDE SEQUENCE [LARGE SCALE GENOMIC DNA]</scope>
    <source>
        <strain evidence="1">ISS10</strain>
    </source>
</reference>
<evidence type="ECO:0000313" key="2">
    <source>
        <dbReference type="Proteomes" id="UP000054721"/>
    </source>
</evidence>
<name>A0A0V1LJ92_9BILA</name>
<keyword evidence="2" id="KW-1185">Reference proteome</keyword>
<dbReference type="Proteomes" id="UP000054721">
    <property type="component" value="Unassembled WGS sequence"/>
</dbReference>